<dbReference type="AlphaFoldDB" id="A0A399RX21"/>
<organism evidence="4 5">
    <name type="scientific">Pontibacter oryzae</name>
    <dbReference type="NCBI Taxonomy" id="2304593"/>
    <lineage>
        <taxon>Bacteria</taxon>
        <taxon>Pseudomonadati</taxon>
        <taxon>Bacteroidota</taxon>
        <taxon>Cytophagia</taxon>
        <taxon>Cytophagales</taxon>
        <taxon>Hymenobacteraceae</taxon>
        <taxon>Pontibacter</taxon>
    </lineage>
</organism>
<keyword evidence="2" id="KW-0732">Signal</keyword>
<protein>
    <submittedName>
        <fullName evidence="4">DUF3347 domain-containing protein</fullName>
    </submittedName>
</protein>
<feature type="signal peptide" evidence="2">
    <location>
        <begin position="1"/>
        <end position="25"/>
    </location>
</feature>
<evidence type="ECO:0000256" key="2">
    <source>
        <dbReference type="SAM" id="SignalP"/>
    </source>
</evidence>
<proteinExistence type="predicted"/>
<evidence type="ECO:0000256" key="1">
    <source>
        <dbReference type="SAM" id="MobiDB-lite"/>
    </source>
</evidence>
<name>A0A399RX21_9BACT</name>
<gene>
    <name evidence="4" type="ORF">D1627_15535</name>
</gene>
<dbReference type="EMBL" id="QWGE01000005">
    <property type="protein sequence ID" value="RIJ34332.1"/>
    <property type="molecule type" value="Genomic_DNA"/>
</dbReference>
<reference evidence="5" key="1">
    <citation type="submission" date="2018-08" db="EMBL/GenBank/DDBJ databases">
        <title>Mucilaginibacter sp. MYSH2.</title>
        <authorList>
            <person name="Seo T."/>
        </authorList>
    </citation>
    <scope>NUCLEOTIDE SEQUENCE [LARGE SCALE GENOMIC DNA]</scope>
    <source>
        <strain evidence="5">KIRAN</strain>
    </source>
</reference>
<feature type="region of interest" description="Disordered" evidence="1">
    <location>
        <begin position="20"/>
        <end position="39"/>
    </location>
</feature>
<evidence type="ECO:0000313" key="4">
    <source>
        <dbReference type="EMBL" id="RIJ34332.1"/>
    </source>
</evidence>
<evidence type="ECO:0000259" key="3">
    <source>
        <dbReference type="Pfam" id="PF11827"/>
    </source>
</evidence>
<dbReference type="InterPro" id="IPR021782">
    <property type="entry name" value="DUF3347"/>
</dbReference>
<feature type="chain" id="PRO_5017254141" evidence="2">
    <location>
        <begin position="26"/>
        <end position="205"/>
    </location>
</feature>
<dbReference type="Proteomes" id="UP000266005">
    <property type="component" value="Unassembled WGS sequence"/>
</dbReference>
<dbReference type="PROSITE" id="PS51257">
    <property type="entry name" value="PROKAR_LIPOPROTEIN"/>
    <property type="match status" value="1"/>
</dbReference>
<evidence type="ECO:0000313" key="5">
    <source>
        <dbReference type="Proteomes" id="UP000266005"/>
    </source>
</evidence>
<comment type="caution">
    <text evidence="4">The sequence shown here is derived from an EMBL/GenBank/DDBJ whole genome shotgun (WGS) entry which is preliminary data.</text>
</comment>
<feature type="domain" description="DUF3347" evidence="3">
    <location>
        <begin position="68"/>
        <end position="157"/>
    </location>
</feature>
<keyword evidence="5" id="KW-1185">Reference proteome</keyword>
<feature type="compositionally biased region" description="Basic and acidic residues" evidence="1">
    <location>
        <begin position="30"/>
        <end position="39"/>
    </location>
</feature>
<dbReference type="OrthoDB" id="5513217at2"/>
<dbReference type="Pfam" id="PF11827">
    <property type="entry name" value="DUF3347"/>
    <property type="match status" value="1"/>
</dbReference>
<accession>A0A399RX21</accession>
<dbReference type="RefSeq" id="WP_119433192.1">
    <property type="nucleotide sequence ID" value="NZ_QWGE01000005.1"/>
</dbReference>
<sequence>MKKTLFAAAAVAAFAFSGCSGNDSAQNESAEAHTEEMEHETLPISVVVETPTFESVAEPFQTQVEELVGEYMKMKDALVNSNTEATQAAAKEVLRVAQAMPLGTLTTDEKAFAEEHTAEVITSADKIANATDLDEQRGNLELLSEAVFSLAKAFGAADGELYYQHCPMALNGDGGYWLSSDKAIRNPYFGEQMMSCGSTEEVYKK</sequence>